<evidence type="ECO:0000313" key="1">
    <source>
        <dbReference type="EMBL" id="NWT16687.1"/>
    </source>
</evidence>
<dbReference type="InterPro" id="IPR013783">
    <property type="entry name" value="Ig-like_fold"/>
</dbReference>
<dbReference type="SUPFAM" id="SSF48726">
    <property type="entry name" value="Immunoglobulin"/>
    <property type="match status" value="1"/>
</dbReference>
<name>A0A7K5LF19_VIRAL</name>
<dbReference type="InterPro" id="IPR015632">
    <property type="entry name" value="CD2"/>
</dbReference>
<feature type="non-terminal residue" evidence="1">
    <location>
        <position position="109"/>
    </location>
</feature>
<protein>
    <submittedName>
        <fullName evidence="1">CD2 protein</fullName>
    </submittedName>
</protein>
<dbReference type="Gene3D" id="2.60.40.10">
    <property type="entry name" value="Immunoglobulins"/>
    <property type="match status" value="1"/>
</dbReference>
<keyword evidence="2" id="KW-1185">Reference proteome</keyword>
<dbReference type="AlphaFoldDB" id="A0A7K5LF19"/>
<gene>
    <name evidence="1" type="primary">Cd2</name>
    <name evidence="1" type="ORF">VIRALT_R05356</name>
</gene>
<feature type="non-terminal residue" evidence="1">
    <location>
        <position position="1"/>
    </location>
</feature>
<dbReference type="EMBL" id="VZRF01010835">
    <property type="protein sequence ID" value="NWT16687.1"/>
    <property type="molecule type" value="Genomic_DNA"/>
</dbReference>
<dbReference type="Proteomes" id="UP000589495">
    <property type="component" value="Unassembled WGS sequence"/>
</dbReference>
<evidence type="ECO:0000313" key="2">
    <source>
        <dbReference type="Proteomes" id="UP000589495"/>
    </source>
</evidence>
<proteinExistence type="predicted"/>
<comment type="caution">
    <text evidence="1">The sequence shown here is derived from an EMBL/GenBank/DDBJ whole genome shotgun (WGS) entry which is preliminary data.</text>
</comment>
<sequence>WKKGGQRLFQLKYNKTKDFINKKQCRCEMLRNGTLRIQHLVKEDSGNYTVELYDQNGKSKGEENIMFFVQGERNHATCAFPSFSEPVPQPILSAECRNKNVSVKCEVKQ</sequence>
<reference evidence="1 2" key="1">
    <citation type="submission" date="2019-09" db="EMBL/GenBank/DDBJ databases">
        <title>Bird 10,000 Genomes (B10K) Project - Family phase.</title>
        <authorList>
            <person name="Zhang G."/>
        </authorList>
    </citation>
    <scope>NUCLEOTIDE SEQUENCE [LARGE SCALE GENOMIC DNA]</scope>
    <source>
        <strain evidence="1">B10K-DU-001-22</strain>
        <tissue evidence="1">Muscle</tissue>
    </source>
</reference>
<organism evidence="1 2">
    <name type="scientific">Vireo altiloquus</name>
    <name type="common">Black-whiskered vireo</name>
    <name type="synonym">Muscicapa altiloqua</name>
    <dbReference type="NCBI Taxonomy" id="34956"/>
    <lineage>
        <taxon>Eukaryota</taxon>
        <taxon>Metazoa</taxon>
        <taxon>Chordata</taxon>
        <taxon>Craniata</taxon>
        <taxon>Vertebrata</taxon>
        <taxon>Euteleostomi</taxon>
        <taxon>Archelosauria</taxon>
        <taxon>Archosauria</taxon>
        <taxon>Dinosauria</taxon>
        <taxon>Saurischia</taxon>
        <taxon>Theropoda</taxon>
        <taxon>Coelurosauria</taxon>
        <taxon>Aves</taxon>
        <taxon>Neognathae</taxon>
        <taxon>Neoaves</taxon>
        <taxon>Telluraves</taxon>
        <taxon>Australaves</taxon>
        <taxon>Passeriformes</taxon>
        <taxon>Corvoidea</taxon>
        <taxon>Vireonidae</taxon>
        <taxon>Vireoninae</taxon>
        <taxon>Vireo</taxon>
    </lineage>
</organism>
<dbReference type="PRINTS" id="PR01870">
    <property type="entry name" value="CD2ANTIGEN"/>
</dbReference>
<accession>A0A7K5LF19</accession>
<dbReference type="InterPro" id="IPR036179">
    <property type="entry name" value="Ig-like_dom_sf"/>
</dbReference>